<comment type="caution">
    <text evidence="5">The sequence shown here is derived from an EMBL/GenBank/DDBJ whole genome shotgun (WGS) entry which is preliminary data.</text>
</comment>
<reference evidence="5 6" key="1">
    <citation type="submission" date="2024-01" db="EMBL/GenBank/DDBJ databases">
        <authorList>
            <person name="Allen C."/>
            <person name="Tagirdzhanova G."/>
        </authorList>
    </citation>
    <scope>NUCLEOTIDE SEQUENCE [LARGE SCALE GENOMIC DNA]</scope>
</reference>
<dbReference type="SUPFAM" id="SSF53474">
    <property type="entry name" value="alpha/beta-Hydrolases"/>
    <property type="match status" value="1"/>
</dbReference>
<evidence type="ECO:0000313" key="5">
    <source>
        <dbReference type="EMBL" id="CAK7216709.1"/>
    </source>
</evidence>
<keyword evidence="6" id="KW-1185">Reference proteome</keyword>
<evidence type="ECO:0000256" key="1">
    <source>
        <dbReference type="ARBA" id="ARBA00005964"/>
    </source>
</evidence>
<dbReference type="PROSITE" id="PS00122">
    <property type="entry name" value="CARBOXYLESTERASE_B_1"/>
    <property type="match status" value="1"/>
</dbReference>
<dbReference type="Pfam" id="PF00135">
    <property type="entry name" value="COesterase"/>
    <property type="match status" value="1"/>
</dbReference>
<dbReference type="Proteomes" id="UP001642405">
    <property type="component" value="Unassembled WGS sequence"/>
</dbReference>
<dbReference type="EC" id="3.1.1.-" evidence="3"/>
<dbReference type="InterPro" id="IPR050309">
    <property type="entry name" value="Type-B_Carboxylest/Lipase"/>
</dbReference>
<evidence type="ECO:0000256" key="3">
    <source>
        <dbReference type="RuleBase" id="RU361235"/>
    </source>
</evidence>
<feature type="domain" description="Carboxylesterase type B" evidence="4">
    <location>
        <begin position="54"/>
        <end position="468"/>
    </location>
</feature>
<dbReference type="EMBL" id="CAWUHB010000012">
    <property type="protein sequence ID" value="CAK7216709.1"/>
    <property type="molecule type" value="Genomic_DNA"/>
</dbReference>
<dbReference type="InterPro" id="IPR019826">
    <property type="entry name" value="Carboxylesterase_B_AS"/>
</dbReference>
<sequence>MTETVLDHPQLGPLAGVSLPEGGIQFRNVLYATIPQRWQHSVVADDLRVHAPAGKPYDATQFGPMAPQPDGSISFDFGLIQQTLPVEHSLTHSEDKCLNLVLTTPKPTVDARLPVVVFVHGGGFFIGGNAWPQYDVRQLVKLAAEKGRPIVGIGLKYALSILYRLGLLGALASSELTPAAEAGNFLFNDQANALRWIKKHVASFGGDPENVTVMGESAGAISVWMQFLKGEPLFSRGIVMSGNTRLRQPQPLAIGESIYNELLKEVKADGLPVAERVALLRGLTWQQLIALPQNTRCYPTIGGGFDELCWEPKKGSAQIASNLEWCKTLVVGTCELDGAAMVPTFRHPDAHGRLRSSMEQAGLTSTEVDEVFAFYKLEQDSLVTESTGVHTGIVELASDVRFYVPVITEGRLSANKNLHVYHFHEPNPFKGPFTGRTGHVLDVAYTLQTFKHLLPAASQAVSEAMGQYVIGVAHGDLDSAAGQPAGSSSTAAKLVLVWDTKHQRQVLSAEEYDRTFRRGSGELLERIGISKLIRGLDLFQGWAI</sequence>
<evidence type="ECO:0000259" key="4">
    <source>
        <dbReference type="Pfam" id="PF00135"/>
    </source>
</evidence>
<name>A0ABP0BAW0_9PEZI</name>
<dbReference type="PANTHER" id="PTHR11559">
    <property type="entry name" value="CARBOXYLESTERASE"/>
    <property type="match status" value="1"/>
</dbReference>
<proteinExistence type="inferred from homology"/>
<dbReference type="InterPro" id="IPR002018">
    <property type="entry name" value="CarbesteraseB"/>
</dbReference>
<dbReference type="InterPro" id="IPR029058">
    <property type="entry name" value="AB_hydrolase_fold"/>
</dbReference>
<gene>
    <name evidence="5" type="ORF">SCUCBS95973_002898</name>
</gene>
<keyword evidence="2 3" id="KW-0378">Hydrolase</keyword>
<evidence type="ECO:0000256" key="2">
    <source>
        <dbReference type="ARBA" id="ARBA00022801"/>
    </source>
</evidence>
<dbReference type="Gene3D" id="3.40.50.1820">
    <property type="entry name" value="alpha/beta hydrolase"/>
    <property type="match status" value="1"/>
</dbReference>
<comment type="similarity">
    <text evidence="1 3">Belongs to the type-B carboxylesterase/lipase family.</text>
</comment>
<protein>
    <recommendedName>
        <fullName evidence="3">Carboxylic ester hydrolase</fullName>
        <ecNumber evidence="3">3.1.1.-</ecNumber>
    </recommendedName>
</protein>
<evidence type="ECO:0000313" key="6">
    <source>
        <dbReference type="Proteomes" id="UP001642405"/>
    </source>
</evidence>
<organism evidence="5 6">
    <name type="scientific">Sporothrix curviconia</name>
    <dbReference type="NCBI Taxonomy" id="1260050"/>
    <lineage>
        <taxon>Eukaryota</taxon>
        <taxon>Fungi</taxon>
        <taxon>Dikarya</taxon>
        <taxon>Ascomycota</taxon>
        <taxon>Pezizomycotina</taxon>
        <taxon>Sordariomycetes</taxon>
        <taxon>Sordariomycetidae</taxon>
        <taxon>Ophiostomatales</taxon>
        <taxon>Ophiostomataceae</taxon>
        <taxon>Sporothrix</taxon>
    </lineage>
</organism>
<accession>A0ABP0BAW0</accession>